<dbReference type="Pfam" id="PF07885">
    <property type="entry name" value="Ion_trans_2"/>
    <property type="match status" value="1"/>
</dbReference>
<proteinExistence type="predicted"/>
<dbReference type="InterPro" id="IPR013099">
    <property type="entry name" value="K_chnl_dom"/>
</dbReference>
<comment type="subcellular location">
    <subcellularLocation>
        <location evidence="1">Membrane</location>
        <topology evidence="1">Multi-pass membrane protein</topology>
    </subcellularLocation>
</comment>
<evidence type="ECO:0000256" key="1">
    <source>
        <dbReference type="ARBA" id="ARBA00004141"/>
    </source>
</evidence>
<dbReference type="Proteomes" id="UP000078437">
    <property type="component" value="Chromosome"/>
</dbReference>
<keyword evidence="4 8" id="KW-1133">Transmembrane helix</keyword>
<dbReference type="GO" id="GO:0001508">
    <property type="term" value="P:action potential"/>
    <property type="evidence" value="ECO:0007669"/>
    <property type="project" value="TreeGrafter"/>
</dbReference>
<evidence type="ECO:0000259" key="9">
    <source>
        <dbReference type="Pfam" id="PF07885"/>
    </source>
</evidence>
<dbReference type="Gene3D" id="1.20.5.110">
    <property type="match status" value="1"/>
</dbReference>
<reference evidence="10 11" key="1">
    <citation type="journal article" date="2016" name="Int. J. Syst. Evol. Microbiol.">
        <title>Agromyces aureus sp. nov., isolated from the rhizosphere of Salix caprea L. grown in a heavy-metal-contaminated soil.</title>
        <authorList>
            <person name="Corretto E."/>
            <person name="Antonielli L."/>
            <person name="Sessitsch A."/>
            <person name="Compant S."/>
            <person name="Gorfer M."/>
            <person name="Kuffner M."/>
            <person name="Brader G."/>
        </authorList>
    </citation>
    <scope>NUCLEOTIDE SEQUENCE [LARGE SCALE GENOMIC DNA]</scope>
    <source>
        <strain evidence="10 11">AR33</strain>
    </source>
</reference>
<keyword evidence="2" id="KW-0813">Transport</keyword>
<evidence type="ECO:0000256" key="2">
    <source>
        <dbReference type="ARBA" id="ARBA00022448"/>
    </source>
</evidence>
<name>A0A191WJW3_9MICO</name>
<keyword evidence="6 8" id="KW-0472">Membrane</keyword>
<dbReference type="InterPro" id="IPR028325">
    <property type="entry name" value="VG_K_chnl"/>
</dbReference>
<feature type="transmembrane region" description="Helical" evidence="8">
    <location>
        <begin position="177"/>
        <end position="201"/>
    </location>
</feature>
<reference evidence="11" key="2">
    <citation type="submission" date="2016-01" db="EMBL/GenBank/DDBJ databases">
        <title>Complete genome sequence of Agromyces aureus AR33T and comparison with related organisms.</title>
        <authorList>
            <person name="Corretto E."/>
            <person name="Antonielli L."/>
            <person name="Sessitsch A."/>
            <person name="Brader G."/>
        </authorList>
    </citation>
    <scope>NUCLEOTIDE SEQUENCE [LARGE SCALE GENOMIC DNA]</scope>
    <source>
        <strain evidence="11">AR33</strain>
    </source>
</reference>
<keyword evidence="11" id="KW-1185">Reference proteome</keyword>
<feature type="transmembrane region" description="Helical" evidence="8">
    <location>
        <begin position="43"/>
        <end position="66"/>
    </location>
</feature>
<dbReference type="Gene3D" id="1.10.287.70">
    <property type="match status" value="1"/>
</dbReference>
<feature type="transmembrane region" description="Helical" evidence="8">
    <location>
        <begin position="12"/>
        <end position="31"/>
    </location>
</feature>
<dbReference type="SUPFAM" id="SSF81324">
    <property type="entry name" value="Voltage-gated potassium channels"/>
    <property type="match status" value="1"/>
</dbReference>
<protein>
    <submittedName>
        <fullName evidence="10">Ion transporter</fullName>
    </submittedName>
</protein>
<dbReference type="PANTHER" id="PTHR11537:SF254">
    <property type="entry name" value="POTASSIUM VOLTAGE-GATED CHANNEL PROTEIN SHAB"/>
    <property type="match status" value="1"/>
</dbReference>
<dbReference type="PANTHER" id="PTHR11537">
    <property type="entry name" value="VOLTAGE-GATED POTASSIUM CHANNEL"/>
    <property type="match status" value="1"/>
</dbReference>
<feature type="domain" description="Potassium channel" evidence="9">
    <location>
        <begin position="127"/>
        <end position="201"/>
    </location>
</feature>
<keyword evidence="3 8" id="KW-0812">Transmembrane</keyword>
<evidence type="ECO:0000256" key="6">
    <source>
        <dbReference type="ARBA" id="ARBA00023136"/>
    </source>
</evidence>
<evidence type="ECO:0000256" key="8">
    <source>
        <dbReference type="SAM" id="Phobius"/>
    </source>
</evidence>
<dbReference type="STRING" id="453304.ATC03_19205"/>
<gene>
    <name evidence="10" type="ORF">ATC03_19205</name>
</gene>
<dbReference type="OrthoDB" id="9799090at2"/>
<dbReference type="EMBL" id="CP013979">
    <property type="protein sequence ID" value="ANJ28507.1"/>
    <property type="molecule type" value="Genomic_DNA"/>
</dbReference>
<feature type="transmembrane region" description="Helical" evidence="8">
    <location>
        <begin position="116"/>
        <end position="136"/>
    </location>
</feature>
<evidence type="ECO:0000256" key="5">
    <source>
        <dbReference type="ARBA" id="ARBA00023065"/>
    </source>
</evidence>
<evidence type="ECO:0000256" key="3">
    <source>
        <dbReference type="ARBA" id="ARBA00022692"/>
    </source>
</evidence>
<evidence type="ECO:0000313" key="11">
    <source>
        <dbReference type="Proteomes" id="UP000078437"/>
    </source>
</evidence>
<dbReference type="InterPro" id="IPR027359">
    <property type="entry name" value="Volt_channel_dom_sf"/>
</dbReference>
<evidence type="ECO:0000256" key="7">
    <source>
        <dbReference type="ARBA" id="ARBA00023303"/>
    </source>
</evidence>
<feature type="transmembrane region" description="Helical" evidence="8">
    <location>
        <begin position="148"/>
        <end position="165"/>
    </location>
</feature>
<evidence type="ECO:0000313" key="10">
    <source>
        <dbReference type="EMBL" id="ANJ28507.1"/>
    </source>
</evidence>
<organism evidence="10 11">
    <name type="scientific">Agromyces aureus</name>
    <dbReference type="NCBI Taxonomy" id="453304"/>
    <lineage>
        <taxon>Bacteria</taxon>
        <taxon>Bacillati</taxon>
        <taxon>Actinomycetota</taxon>
        <taxon>Actinomycetes</taxon>
        <taxon>Micrococcales</taxon>
        <taxon>Microbacteriaceae</taxon>
        <taxon>Agromyces</taxon>
    </lineage>
</organism>
<keyword evidence="7" id="KW-0407">Ion channel</keyword>
<dbReference type="GO" id="GO:0008076">
    <property type="term" value="C:voltage-gated potassium channel complex"/>
    <property type="evidence" value="ECO:0007669"/>
    <property type="project" value="InterPro"/>
</dbReference>
<dbReference type="Gene3D" id="1.20.120.350">
    <property type="entry name" value="Voltage-gated potassium channels. Chain C"/>
    <property type="match status" value="1"/>
</dbReference>
<dbReference type="GO" id="GO:0005249">
    <property type="term" value="F:voltage-gated potassium channel activity"/>
    <property type="evidence" value="ECO:0007669"/>
    <property type="project" value="InterPro"/>
</dbReference>
<evidence type="ECO:0000256" key="4">
    <source>
        <dbReference type="ARBA" id="ARBA00022989"/>
    </source>
</evidence>
<accession>A0A191WJW3</accession>
<keyword evidence="5" id="KW-0406">Ion transport</keyword>
<dbReference type="AlphaFoldDB" id="A0A191WJW3"/>
<dbReference type="KEGG" id="agy:ATC03_19205"/>
<sequence>MRSMTRQQRWQQFMDWPLTAAALIFLIAYSWEVIGDLDGPRAVVAESIIWATWAVFVLDYIVNLALATRRWHWFTRHIFDLLVVVLPMLRPLRMLRLVTILAVLQRSTGGAFRGRVVVYAAGASLLLVYVAALAALDAERDHGSIQTLGQGLWWAFVTITTVGYGDVYPVTPTGQLVAVGVMVAGIALIGVVTATLASWIVEKVSVQQEVEEAITRAHVETLTEEIRKLRELVSSRL</sequence>